<dbReference type="GeneID" id="88084461"/>
<dbReference type="RefSeq" id="WP_015072018.1">
    <property type="nucleotide sequence ID" value="NZ_CP013126.1"/>
</dbReference>
<keyword evidence="5" id="KW-1185">Reference proteome</keyword>
<dbReference type="Proteomes" id="UP000075221">
    <property type="component" value="Chromosome"/>
</dbReference>
<dbReference type="EMBL" id="CP014352">
    <property type="protein sequence ID" value="AMS05688.1"/>
    <property type="molecule type" value="Genomic_DNA"/>
</dbReference>
<feature type="compositionally biased region" description="Polar residues" evidence="1">
    <location>
        <begin position="1"/>
        <end position="11"/>
    </location>
</feature>
<dbReference type="Proteomes" id="UP000178666">
    <property type="component" value="Chromosome"/>
</dbReference>
<dbReference type="EMBL" id="CP015970">
    <property type="protein sequence ID" value="AOZ47154.1"/>
    <property type="molecule type" value="Genomic_DNA"/>
</dbReference>
<reference evidence="2 4" key="2">
    <citation type="submission" date="2016-02" db="EMBL/GenBank/DDBJ databases">
        <title>Complete Genome Sequence of Propionibacterium acidipropionici ATCC 55737.</title>
        <authorList>
            <person name="Luna Flores C.H."/>
            <person name="Nielsen L.K."/>
            <person name="Marcellin E."/>
        </authorList>
    </citation>
    <scope>NUCLEOTIDE SEQUENCE [LARGE SCALE GENOMIC DNA]</scope>
    <source>
        <strain evidence="2 4">ATCC 55737</strain>
    </source>
</reference>
<gene>
    <name evidence="3" type="ORF">A8L58_11165</name>
    <name evidence="2" type="ORF">AXH35_09725</name>
</gene>
<dbReference type="AlphaFoldDB" id="A0A142KHV0"/>
<reference evidence="3 5" key="1">
    <citation type="journal article" date="2016" name="Plant Dis.">
        <title>Improved production of propionic acid using genome shuffling.</title>
        <authorList>
            <person name="Luna-Flores C.H."/>
            <person name="Palfreyman R.W."/>
            <person name="Kromer J.O."/>
            <person name="Nielsen L.K."/>
            <person name="Marcellin E."/>
        </authorList>
    </citation>
    <scope>NUCLEOTIDE SEQUENCE [LARGE SCALE GENOMIC DNA]</scope>
    <source>
        <strain evidence="3 5">F3E8</strain>
    </source>
</reference>
<feature type="region of interest" description="Disordered" evidence="1">
    <location>
        <begin position="1"/>
        <end position="25"/>
    </location>
</feature>
<dbReference type="KEGG" id="aaci:ASQ49_05370"/>
<protein>
    <submittedName>
        <fullName evidence="2">Uncharacterized protein</fullName>
    </submittedName>
</protein>
<accession>A0A142KHV0</accession>
<evidence type="ECO:0000313" key="3">
    <source>
        <dbReference type="EMBL" id="AOZ47154.1"/>
    </source>
</evidence>
<name>A0A142KHV0_9ACTN</name>
<proteinExistence type="predicted"/>
<evidence type="ECO:0000256" key="1">
    <source>
        <dbReference type="SAM" id="MobiDB-lite"/>
    </source>
</evidence>
<evidence type="ECO:0000313" key="2">
    <source>
        <dbReference type="EMBL" id="AMS05688.1"/>
    </source>
</evidence>
<dbReference type="OrthoDB" id="3733200at2"/>
<evidence type="ECO:0000313" key="5">
    <source>
        <dbReference type="Proteomes" id="UP000178666"/>
    </source>
</evidence>
<sequence>MRFDQTPSDTGWVSDLLASQDSPSAPDDVVDAVLAAIGAEQQLREDADRAKGDALGELLSRTNTGTFGANVPSHYTKKGLGITRSSASR</sequence>
<evidence type="ECO:0000313" key="4">
    <source>
        <dbReference type="Proteomes" id="UP000075221"/>
    </source>
</evidence>
<organism evidence="2 4">
    <name type="scientific">Acidipropionibacterium acidipropionici</name>
    <dbReference type="NCBI Taxonomy" id="1748"/>
    <lineage>
        <taxon>Bacteria</taxon>
        <taxon>Bacillati</taxon>
        <taxon>Actinomycetota</taxon>
        <taxon>Actinomycetes</taxon>
        <taxon>Propionibacteriales</taxon>
        <taxon>Propionibacteriaceae</taxon>
        <taxon>Acidipropionibacterium</taxon>
    </lineage>
</organism>